<dbReference type="EMBL" id="JANFLP010000005">
    <property type="protein sequence ID" value="MCQ1949046.1"/>
    <property type="molecule type" value="Genomic_DNA"/>
</dbReference>
<reference evidence="1 2" key="1">
    <citation type="submission" date="2022-07" db="EMBL/GenBank/DDBJ databases">
        <title>Novel species in genus Arthrobacter.</title>
        <authorList>
            <person name="Liu Y."/>
        </authorList>
    </citation>
    <scope>NUCLEOTIDE SEQUENCE [LARGE SCALE GENOMIC DNA]</scope>
    <source>
        <strain evidence="2">zg-Y859</strain>
    </source>
</reference>
<evidence type="ECO:0000313" key="1">
    <source>
        <dbReference type="EMBL" id="MCQ1949046.1"/>
    </source>
</evidence>
<keyword evidence="2" id="KW-1185">Reference proteome</keyword>
<gene>
    <name evidence="1" type="ORF">NNX28_03770</name>
</gene>
<name>A0ABT1NR79_9MICC</name>
<organism evidence="1 2">
    <name type="scientific">Arthrobacter jinronghuae</name>
    <dbReference type="NCBI Taxonomy" id="2964609"/>
    <lineage>
        <taxon>Bacteria</taxon>
        <taxon>Bacillati</taxon>
        <taxon>Actinomycetota</taxon>
        <taxon>Actinomycetes</taxon>
        <taxon>Micrococcales</taxon>
        <taxon>Micrococcaceae</taxon>
        <taxon>Arthrobacter</taxon>
    </lineage>
</organism>
<protein>
    <submittedName>
        <fullName evidence="1">DUF2332 domain-containing protein</fullName>
    </submittedName>
</protein>
<proteinExistence type="predicted"/>
<dbReference type="Pfam" id="PF10094">
    <property type="entry name" value="DUF2332"/>
    <property type="match status" value="1"/>
</dbReference>
<sequence length="326" mass="35435">MAATAQRYARFAEFEARGSSPVYEQWTAAISADPEVLELIDGLPEAKRQPNLVLAAARSRGAAAGPYAQFRSFLQEHWEDIRSVILRRSTQTNEPRRCAVLLPLFAEIARTEGRPLALIEVGASAGLCLYPDRYGYRYDDGDLLNDPGRPDLVLDCTTTGNPPLPRACPEIIHRTGVDLSPLDPADPEDLAWLDALIWPGMEDRRILLKAAAETAGQSPARIVKGDLNAEIAGLIEAAPAEAAVVVFHTAVLAYVPKADREIFREKVSSYVDIPGRPVHWISNEGSGALPGPVEPEPVAEPGLFVLHHNGRAVARTGAHGQSLHWL</sequence>
<dbReference type="RefSeq" id="WP_255864889.1">
    <property type="nucleotide sequence ID" value="NZ_CP104263.1"/>
</dbReference>
<comment type="caution">
    <text evidence="1">The sequence shown here is derived from an EMBL/GenBank/DDBJ whole genome shotgun (WGS) entry which is preliminary data.</text>
</comment>
<dbReference type="Proteomes" id="UP001206924">
    <property type="component" value="Unassembled WGS sequence"/>
</dbReference>
<evidence type="ECO:0000313" key="2">
    <source>
        <dbReference type="Proteomes" id="UP001206924"/>
    </source>
</evidence>
<accession>A0ABT1NR79</accession>
<dbReference type="InterPro" id="IPR011200">
    <property type="entry name" value="UCP012608"/>
</dbReference>